<keyword evidence="4" id="KW-1185">Reference proteome</keyword>
<dbReference type="PROSITE" id="PS51782">
    <property type="entry name" value="LYSM"/>
    <property type="match status" value="1"/>
</dbReference>
<dbReference type="EMBL" id="JADEWN010000009">
    <property type="protein sequence ID" value="MBE9189791.1"/>
    <property type="molecule type" value="Genomic_DNA"/>
</dbReference>
<feature type="compositionally biased region" description="Polar residues" evidence="1">
    <location>
        <begin position="287"/>
        <end position="317"/>
    </location>
</feature>
<protein>
    <submittedName>
        <fullName evidence="3">Peptidoglycan DD-metalloendopeptidase family protein</fullName>
    </submittedName>
</protein>
<organism evidence="3 4">
    <name type="scientific">Gloeocapsopsis crepidinum LEGE 06123</name>
    <dbReference type="NCBI Taxonomy" id="588587"/>
    <lineage>
        <taxon>Bacteria</taxon>
        <taxon>Bacillati</taxon>
        <taxon>Cyanobacteriota</taxon>
        <taxon>Cyanophyceae</taxon>
        <taxon>Oscillatoriophycideae</taxon>
        <taxon>Chroococcales</taxon>
        <taxon>Chroococcaceae</taxon>
        <taxon>Gloeocapsopsis</taxon>
    </lineage>
</organism>
<feature type="domain" description="LysM" evidence="2">
    <location>
        <begin position="514"/>
        <end position="558"/>
    </location>
</feature>
<proteinExistence type="predicted"/>
<dbReference type="Gene3D" id="3.10.350.10">
    <property type="entry name" value="LysM domain"/>
    <property type="match status" value="1"/>
</dbReference>
<dbReference type="InterPro" id="IPR050570">
    <property type="entry name" value="Cell_wall_metabolism_enzyme"/>
</dbReference>
<dbReference type="InterPro" id="IPR016047">
    <property type="entry name" value="M23ase_b-sheet_dom"/>
</dbReference>
<dbReference type="InterPro" id="IPR036779">
    <property type="entry name" value="LysM_dom_sf"/>
</dbReference>
<evidence type="ECO:0000256" key="1">
    <source>
        <dbReference type="SAM" id="MobiDB-lite"/>
    </source>
</evidence>
<feature type="compositionally biased region" description="Polar residues" evidence="1">
    <location>
        <begin position="249"/>
        <end position="259"/>
    </location>
</feature>
<dbReference type="InterPro" id="IPR011055">
    <property type="entry name" value="Dup_hybrid_motif"/>
</dbReference>
<evidence type="ECO:0000313" key="4">
    <source>
        <dbReference type="Proteomes" id="UP000651156"/>
    </source>
</evidence>
<dbReference type="RefSeq" id="WP_193931024.1">
    <property type="nucleotide sequence ID" value="NZ_CAWPMZ010000150.1"/>
</dbReference>
<feature type="region of interest" description="Disordered" evidence="1">
    <location>
        <begin position="203"/>
        <end position="339"/>
    </location>
</feature>
<comment type="caution">
    <text evidence="3">The sequence shown here is derived from an EMBL/GenBank/DDBJ whole genome shotgun (WGS) entry which is preliminary data.</text>
</comment>
<dbReference type="Proteomes" id="UP000651156">
    <property type="component" value="Unassembled WGS sequence"/>
</dbReference>
<evidence type="ECO:0000313" key="3">
    <source>
        <dbReference type="EMBL" id="MBE9189791.1"/>
    </source>
</evidence>
<feature type="compositionally biased region" description="Polar residues" evidence="1">
    <location>
        <begin position="268"/>
        <end position="277"/>
    </location>
</feature>
<dbReference type="InterPro" id="IPR018392">
    <property type="entry name" value="LysM"/>
</dbReference>
<dbReference type="PANTHER" id="PTHR21666:SF270">
    <property type="entry name" value="MUREIN HYDROLASE ACTIVATOR ENVC"/>
    <property type="match status" value="1"/>
</dbReference>
<dbReference type="PANTHER" id="PTHR21666">
    <property type="entry name" value="PEPTIDASE-RELATED"/>
    <property type="match status" value="1"/>
</dbReference>
<dbReference type="Gene3D" id="2.70.70.10">
    <property type="entry name" value="Glucose Permease (Domain IIA)"/>
    <property type="match status" value="1"/>
</dbReference>
<accession>A0ABR9UND0</accession>
<dbReference type="CDD" id="cd12797">
    <property type="entry name" value="M23_peptidase"/>
    <property type="match status" value="1"/>
</dbReference>
<dbReference type="Pfam" id="PF01551">
    <property type="entry name" value="Peptidase_M23"/>
    <property type="match status" value="1"/>
</dbReference>
<dbReference type="CDD" id="cd00118">
    <property type="entry name" value="LysM"/>
    <property type="match status" value="1"/>
</dbReference>
<reference evidence="3 4" key="1">
    <citation type="submission" date="2020-10" db="EMBL/GenBank/DDBJ databases">
        <authorList>
            <person name="Castelo-Branco R."/>
            <person name="Eusebio N."/>
            <person name="Adriana R."/>
            <person name="Vieira A."/>
            <person name="Brugerolle De Fraissinette N."/>
            <person name="Rezende De Castro R."/>
            <person name="Schneider M.P."/>
            <person name="Vasconcelos V."/>
            <person name="Leao P.N."/>
        </authorList>
    </citation>
    <scope>NUCLEOTIDE SEQUENCE [LARGE SCALE GENOMIC DNA]</scope>
    <source>
        <strain evidence="3 4">LEGE 06123</strain>
    </source>
</reference>
<evidence type="ECO:0000259" key="2">
    <source>
        <dbReference type="PROSITE" id="PS51782"/>
    </source>
</evidence>
<feature type="compositionally biased region" description="Polar residues" evidence="1">
    <location>
        <begin position="330"/>
        <end position="339"/>
    </location>
</feature>
<name>A0ABR9UND0_9CHRO</name>
<feature type="compositionally biased region" description="Polar residues" evidence="1">
    <location>
        <begin position="203"/>
        <end position="240"/>
    </location>
</feature>
<dbReference type="SMART" id="SM00257">
    <property type="entry name" value="LysM"/>
    <property type="match status" value="1"/>
</dbReference>
<dbReference type="SUPFAM" id="SSF54106">
    <property type="entry name" value="LysM domain"/>
    <property type="match status" value="1"/>
</dbReference>
<sequence length="895" mass="95191">MKKVKAVPTSAKSKAVLEEQLQPVQPKVKRRVRTSVAMMAIAISMGGPNLLLTRHDRAPAAEIPQGEEPTASKVSVATTTPTQTKSVVIEAIPAPVDTAVPMPIAPAPELPVKSNVSQPVSPPAAKSTVQVKTPATTPIQVEQRQQNLVMDASPSTNTKPKSIAPSQVEITTVNHHQANTATQAVKRQDRLVQRLKSANKVNQSIALQQDSSTQPVSNTGRNQLQNTASATTKDSNTVSARQKLLVNRLKQQSNHSINSAAELRSEEFSSSTNSLVTPQIVGPARQDANNSNIQLNQPTPVPSQSNYEVPSQNQASRPSDVVSPEKKATVDSQPVGGNQSFIVNTQVPQIGSPSIFNTPQSIRSLDPLNIAPTTRTQTAIEPSSNSIVVEIKKSVGTTPEEVIPQVNVNSASAQKQETQIDSTQNSASATLPKPAEFGVTNELQNVTPSSTQDTVAQDTETARLQALAQRLRTQTAENQNVVAPENLNTPDTVYVISQAIEDTATVSVQAALSTAYQVKQGDTLTAIAREYDIPLHELIAANQISNPDRLQINQNITIPTSAYNGAVAQNISVSDRPLQQIAVVPVVSATITNNGEGQAPALAHNNLTTQPAPQVVNNSTGMGGSLSNEEPLDPPSFYVRGLQAEIEQLRQKYTTQLASSSGAVTEQQTKATEIVSVVAPLAKTKPVASVANSPSRPRAITAEPVNPEFRVAQASNSNSKTIRARLATAPTDVDPTEALHSLRGRQVSPELPPLGAADMYLPRTGMSAPFNGYIWPAKGVLSSGYGWRWGRMHRGIDVAAPVGTPIFAAASGVVVRAGWNSGGYGNLVDIRHPNGSLTRYAHNNRILVRAGQEVEQGQHIAEMGSTGFSTGPHLHFEVHPSGKGAVNPIALLPRR</sequence>
<dbReference type="SUPFAM" id="SSF51261">
    <property type="entry name" value="Duplicated hybrid motif"/>
    <property type="match status" value="1"/>
</dbReference>
<gene>
    <name evidence="3" type="ORF">IQ230_05330</name>
</gene>
<dbReference type="Pfam" id="PF01476">
    <property type="entry name" value="LysM"/>
    <property type="match status" value="1"/>
</dbReference>